<feature type="transmembrane region" description="Helical" evidence="2">
    <location>
        <begin position="237"/>
        <end position="258"/>
    </location>
</feature>
<name>A0ABX0XSI0_9ACTN</name>
<keyword evidence="3" id="KW-0732">Signal</keyword>
<evidence type="ECO:0000313" key="5">
    <source>
        <dbReference type="Proteomes" id="UP000722989"/>
    </source>
</evidence>
<comment type="caution">
    <text evidence="4">The sequence shown here is derived from an EMBL/GenBank/DDBJ whole genome shotgun (WGS) entry which is preliminary data.</text>
</comment>
<reference evidence="4 5" key="1">
    <citation type="submission" date="2020-03" db="EMBL/GenBank/DDBJ databases">
        <title>WGS of the type strain of Planosporangium spp.</title>
        <authorList>
            <person name="Thawai C."/>
        </authorList>
    </citation>
    <scope>NUCLEOTIDE SEQUENCE [LARGE SCALE GENOMIC DNA]</scope>
    <source>
        <strain evidence="4 5">TBRC 5610</strain>
    </source>
</reference>
<dbReference type="Proteomes" id="UP000722989">
    <property type="component" value="Unassembled WGS sequence"/>
</dbReference>
<dbReference type="EMBL" id="JAATVY010000002">
    <property type="protein sequence ID" value="NJC68857.1"/>
    <property type="molecule type" value="Genomic_DNA"/>
</dbReference>
<keyword evidence="2" id="KW-0812">Transmembrane</keyword>
<keyword evidence="2" id="KW-1133">Transmembrane helix</keyword>
<protein>
    <submittedName>
        <fullName evidence="4">Uncharacterized protein</fullName>
    </submittedName>
</protein>
<feature type="region of interest" description="Disordered" evidence="1">
    <location>
        <begin position="136"/>
        <end position="181"/>
    </location>
</feature>
<evidence type="ECO:0000256" key="3">
    <source>
        <dbReference type="SAM" id="SignalP"/>
    </source>
</evidence>
<organism evidence="4 5">
    <name type="scientific">Planosporangium thailandense</name>
    <dbReference type="NCBI Taxonomy" id="765197"/>
    <lineage>
        <taxon>Bacteria</taxon>
        <taxon>Bacillati</taxon>
        <taxon>Actinomycetota</taxon>
        <taxon>Actinomycetes</taxon>
        <taxon>Micromonosporales</taxon>
        <taxon>Micromonosporaceae</taxon>
        <taxon>Planosporangium</taxon>
    </lineage>
</organism>
<keyword evidence="5" id="KW-1185">Reference proteome</keyword>
<feature type="chain" id="PRO_5045775044" evidence="3">
    <location>
        <begin position="20"/>
        <end position="268"/>
    </location>
</feature>
<dbReference type="RefSeq" id="WP_167923740.1">
    <property type="nucleotide sequence ID" value="NZ_JAATVY010000002.1"/>
</dbReference>
<accession>A0ABX0XSI0</accession>
<proteinExistence type="predicted"/>
<evidence type="ECO:0000313" key="4">
    <source>
        <dbReference type="EMBL" id="NJC68857.1"/>
    </source>
</evidence>
<evidence type="ECO:0000256" key="1">
    <source>
        <dbReference type="SAM" id="MobiDB-lite"/>
    </source>
</evidence>
<keyword evidence="2" id="KW-0472">Membrane</keyword>
<evidence type="ECO:0000256" key="2">
    <source>
        <dbReference type="SAM" id="Phobius"/>
    </source>
</evidence>
<gene>
    <name evidence="4" type="ORF">HC031_03825</name>
</gene>
<sequence length="268" mass="26643">MAGVRIAAAAAMVALAAFAAGPGLGTPSAYADEGSAAIPTVSFDGGSFLNLIVCRSVPSRAALTVPAQSRVMFANRLGQDAVLRVDGQPVAQVGPGEAVPLVIHRGPVSVSMAFPCGTPVMEQFLAASITVVTGVPDKTQDADPPRPTASAAPEVGQSVSAAPGSRGSGHTVPPPARQPAGITLAASAGPTAVERSLAPVAAPAVGTPSAPPVTSDAIAVEPLVRASDSSRDTSSTLLASIVAMFVVCVTITGIRSIISKRTIRTHCA</sequence>
<feature type="signal peptide" evidence="3">
    <location>
        <begin position="1"/>
        <end position="19"/>
    </location>
</feature>